<feature type="transmembrane region" description="Helical" evidence="1">
    <location>
        <begin position="515"/>
        <end position="537"/>
    </location>
</feature>
<organism evidence="2 3">
    <name type="scientific">Phialocephala subalpina</name>
    <dbReference type="NCBI Taxonomy" id="576137"/>
    <lineage>
        <taxon>Eukaryota</taxon>
        <taxon>Fungi</taxon>
        <taxon>Dikarya</taxon>
        <taxon>Ascomycota</taxon>
        <taxon>Pezizomycotina</taxon>
        <taxon>Leotiomycetes</taxon>
        <taxon>Helotiales</taxon>
        <taxon>Mollisiaceae</taxon>
        <taxon>Phialocephala</taxon>
        <taxon>Phialocephala fortinii species complex</taxon>
    </lineage>
</organism>
<dbReference type="EMBL" id="FJOG01000066">
    <property type="protein sequence ID" value="CZR69197.1"/>
    <property type="molecule type" value="Genomic_DNA"/>
</dbReference>
<name>A0A1L7XW06_9HELO</name>
<sequence length="614" mass="66736">MSSSKRYSPIQTSYVYPLQSLDDEFNQSSLPSCEAATARQENSSPKVLGKWGFNQWATFSGDIILAIFPILFIALAAIAISLDKKPTSALGHNVESAISLSPTIFPIVFAAITGKFFKTLGLFWAERGITLGKLERLIGCQSLFAAVERQIALRGANLFGLAIVLIWSLSPVGGQSALRLLNKSPIAVLANSSVRYLSIEAAMDSDMGGADTSFEGWPSYGPTFMTALKTTRKLQNSSQDLFGNVKIPTLSTLTLTDPPLDDDWTIVNYDDEVSYSSLLGIPVAGIPADGNSSFQILSRYWSVDCQLRYLLHYNGSESSSLVQSVSSFMMQFTTTQSSSPNVIASFNLTSMTSDNTENVSVADCDLAFQDVESLVVCQGQSCRVNAMRATVTDQSKRPAADGSLGNAFNIFPLATIGAVHHVTKEGSTLIEMWLSDTTADFTPFTWANLSSLQPDVFSRNLGLAYNTFWQSTYADQFLTGNLTSNISFYDSDVSFNASQTQITRFDGDQYVCNRVFVGLLLVISCLLLIEAVSSILLKKLTLTPDILGYVSSCTRDNPYAKVGQASHLDGLQRTRALQSVRVAIGDVNIGSDVGHIALSTTVEAQSLRKDRLYD</sequence>
<evidence type="ECO:0000313" key="2">
    <source>
        <dbReference type="EMBL" id="CZR69197.1"/>
    </source>
</evidence>
<dbReference type="AlphaFoldDB" id="A0A1L7XW06"/>
<keyword evidence="1" id="KW-0812">Transmembrane</keyword>
<protein>
    <submittedName>
        <fullName evidence="2">Uncharacterized protein</fullName>
    </submittedName>
</protein>
<proteinExistence type="predicted"/>
<feature type="transmembrane region" description="Helical" evidence="1">
    <location>
        <begin position="97"/>
        <end position="117"/>
    </location>
</feature>
<evidence type="ECO:0000313" key="3">
    <source>
        <dbReference type="Proteomes" id="UP000184330"/>
    </source>
</evidence>
<keyword evidence="1" id="KW-0472">Membrane</keyword>
<evidence type="ECO:0000256" key="1">
    <source>
        <dbReference type="SAM" id="Phobius"/>
    </source>
</evidence>
<dbReference type="OrthoDB" id="3692311at2759"/>
<feature type="transmembrane region" description="Helical" evidence="1">
    <location>
        <begin position="151"/>
        <end position="169"/>
    </location>
</feature>
<dbReference type="STRING" id="576137.A0A1L7XW06"/>
<accession>A0A1L7XW06</accession>
<feature type="transmembrane region" description="Helical" evidence="1">
    <location>
        <begin position="63"/>
        <end position="82"/>
    </location>
</feature>
<keyword evidence="1" id="KW-1133">Transmembrane helix</keyword>
<reference evidence="2 3" key="1">
    <citation type="submission" date="2016-03" db="EMBL/GenBank/DDBJ databases">
        <authorList>
            <person name="Ploux O."/>
        </authorList>
    </citation>
    <scope>NUCLEOTIDE SEQUENCE [LARGE SCALE GENOMIC DNA]</scope>
    <source>
        <strain evidence="2 3">UAMH 11012</strain>
    </source>
</reference>
<gene>
    <name evidence="2" type="ORF">PAC_19097</name>
</gene>
<keyword evidence="3" id="KW-1185">Reference proteome</keyword>
<dbReference type="Proteomes" id="UP000184330">
    <property type="component" value="Unassembled WGS sequence"/>
</dbReference>